<dbReference type="PANTHER" id="PTHR43072:SF23">
    <property type="entry name" value="UPF0039 PROTEIN C11D3.02C"/>
    <property type="match status" value="1"/>
</dbReference>
<feature type="domain" description="N-acetyltransferase" evidence="3">
    <location>
        <begin position="4"/>
        <end position="155"/>
    </location>
</feature>
<evidence type="ECO:0000256" key="1">
    <source>
        <dbReference type="ARBA" id="ARBA00022679"/>
    </source>
</evidence>
<organism evidence="4 5">
    <name type="scientific">Pseudoalteromonas denitrificans DSM 6059</name>
    <dbReference type="NCBI Taxonomy" id="1123010"/>
    <lineage>
        <taxon>Bacteria</taxon>
        <taxon>Pseudomonadati</taxon>
        <taxon>Pseudomonadota</taxon>
        <taxon>Gammaproteobacteria</taxon>
        <taxon>Alteromonadales</taxon>
        <taxon>Pseudoalteromonadaceae</taxon>
        <taxon>Pseudoalteromonas</taxon>
    </lineage>
</organism>
<dbReference type="GO" id="GO:0016747">
    <property type="term" value="F:acyltransferase activity, transferring groups other than amino-acyl groups"/>
    <property type="evidence" value="ECO:0007669"/>
    <property type="project" value="InterPro"/>
</dbReference>
<dbReference type="GO" id="GO:0005840">
    <property type="term" value="C:ribosome"/>
    <property type="evidence" value="ECO:0007669"/>
    <property type="project" value="UniProtKB-KW"/>
</dbReference>
<gene>
    <name evidence="4" type="ORF">SAMN02745724_03005</name>
</gene>
<keyword evidence="5" id="KW-1185">Reference proteome</keyword>
<dbReference type="CDD" id="cd04301">
    <property type="entry name" value="NAT_SF"/>
    <property type="match status" value="1"/>
</dbReference>
<evidence type="ECO:0000313" key="5">
    <source>
        <dbReference type="Proteomes" id="UP000198862"/>
    </source>
</evidence>
<dbReference type="Proteomes" id="UP000198862">
    <property type="component" value="Unassembled WGS sequence"/>
</dbReference>
<sequence length="155" mass="17438">MVNIHLRAASIQDLAILLEFEQNVIAAERPFNDAIKLTPTSYYDLNELIQDDKSNLLVVESKGDIIGSGYAQIRSSKISLKHEQHAYLGFMYVDSQHRGLGINKLIMDSLIQWSKAQGITDLYLDVYEGNDAAIRAYEKVGFSKSLVEMKLSLNN</sequence>
<dbReference type="Gene3D" id="3.40.630.30">
    <property type="match status" value="1"/>
</dbReference>
<keyword evidence="4" id="KW-0689">Ribosomal protein</keyword>
<keyword evidence="2" id="KW-0012">Acyltransferase</keyword>
<dbReference type="Pfam" id="PF00583">
    <property type="entry name" value="Acetyltransf_1"/>
    <property type="match status" value="1"/>
</dbReference>
<keyword evidence="1" id="KW-0808">Transferase</keyword>
<dbReference type="PROSITE" id="PS51186">
    <property type="entry name" value="GNAT"/>
    <property type="match status" value="1"/>
</dbReference>
<accession>A0A1I1NB54</accession>
<dbReference type="OrthoDB" id="1450704at2"/>
<dbReference type="EMBL" id="FOLO01000024">
    <property type="protein sequence ID" value="SFC94596.1"/>
    <property type="molecule type" value="Genomic_DNA"/>
</dbReference>
<dbReference type="InterPro" id="IPR016181">
    <property type="entry name" value="Acyl_CoA_acyltransferase"/>
</dbReference>
<reference evidence="4 5" key="1">
    <citation type="submission" date="2016-10" db="EMBL/GenBank/DDBJ databases">
        <authorList>
            <person name="de Groot N.N."/>
        </authorList>
    </citation>
    <scope>NUCLEOTIDE SEQUENCE [LARGE SCALE GENOMIC DNA]</scope>
    <source>
        <strain evidence="4 5">DSM 6059</strain>
    </source>
</reference>
<protein>
    <submittedName>
        <fullName evidence="4">Ribosomal protein S18 acetylase RimI</fullName>
    </submittedName>
</protein>
<dbReference type="InterPro" id="IPR000182">
    <property type="entry name" value="GNAT_dom"/>
</dbReference>
<name>A0A1I1NB54_9GAMM</name>
<keyword evidence="4" id="KW-0687">Ribonucleoprotein</keyword>
<dbReference type="STRING" id="1123010.SAMN02745724_03005"/>
<dbReference type="SUPFAM" id="SSF55729">
    <property type="entry name" value="Acyl-CoA N-acyltransferases (Nat)"/>
    <property type="match status" value="1"/>
</dbReference>
<evidence type="ECO:0000259" key="3">
    <source>
        <dbReference type="PROSITE" id="PS51186"/>
    </source>
</evidence>
<evidence type="ECO:0000313" key="4">
    <source>
        <dbReference type="EMBL" id="SFC94596.1"/>
    </source>
</evidence>
<proteinExistence type="predicted"/>
<evidence type="ECO:0000256" key="2">
    <source>
        <dbReference type="ARBA" id="ARBA00023315"/>
    </source>
</evidence>
<dbReference type="RefSeq" id="WP_091985743.1">
    <property type="nucleotide sequence ID" value="NZ_FOLO01000024.1"/>
</dbReference>
<dbReference type="AlphaFoldDB" id="A0A1I1NB54"/>
<dbReference type="PANTHER" id="PTHR43072">
    <property type="entry name" value="N-ACETYLTRANSFERASE"/>
    <property type="match status" value="1"/>
</dbReference>